<organism evidence="8 9">
    <name type="scientific">Clostridium ganghwense</name>
    <dbReference type="NCBI Taxonomy" id="312089"/>
    <lineage>
        <taxon>Bacteria</taxon>
        <taxon>Bacillati</taxon>
        <taxon>Bacillota</taxon>
        <taxon>Clostridia</taxon>
        <taxon>Eubacteriales</taxon>
        <taxon>Clostridiaceae</taxon>
        <taxon>Clostridium</taxon>
    </lineage>
</organism>
<dbReference type="EC" id="2.7.13.3" evidence="2"/>
<evidence type="ECO:0000256" key="1">
    <source>
        <dbReference type="ARBA" id="ARBA00000085"/>
    </source>
</evidence>
<evidence type="ECO:0000313" key="9">
    <source>
        <dbReference type="Proteomes" id="UP001079657"/>
    </source>
</evidence>
<sequence>MHTPQGFNGYSLHNLICSNNIMDIETFLEVALNLSQIIGQFHKNGIIYKYINPHNILIDIDTKDVKFVEPKDISSDMVGNLPYMSPEQTGRMAREIDFSTDFYSLGVTFYEMLTGMLPLQGNNEIELTYSHIAKEPLYPHIINERIPQVISGIIMKLLSKDPEDRYKNAYGLRNDLIRCMIELEENGHIEKFQLGEKDITNKLKFSEKLYGRDKDINEIIEKYYSVKNGNNEVVLISGAGGMGKSTLMNEIHRRVVADGGIYISGKCTQYNNNTPYSPVIQAITKLIKQTLMESQEKIEEFKKEFLKAVGNNGQIITDFVPEVEYIIGKQPIDEELTVGEGQNTFSMVFVKFIEIFLRKKYPIVFSLDDLQWIDSASLQFVEMLTNYTKDSSLLIIGTYREEEMHKNYILSNLTERINTKGENLTTISLKPFGENEVNSLICDTLHCGRSSSLPLVKSITCKTGGNPFFIKIFLESMVNEHILEFNYEKNCWKWDINKITKIKVDENSLNLLIKKIKKLPKDTIEILKLAACIGTEFDLKILSQCNEKLLSQNVINILPAIRMGIISPVNKHYSNLSKDGTISYINKVTHIYIFSHDHIHEQFYSMIKQNEKKEFHLKIGMVLLENVSFREIEGNVFEVVNQLNRAYELIKEEEQIYNLAKLNLEAGKKANASAAYKVALDYLRFGYRLLKEDSWETQYNLTYEICITLSEYECTNGDFQAGEELFNIVLENAKTAKEKAVVYNLKIMFFTSLGNFKKAVEIGLQGLKLFNISIPPHPHKVYIYTEIMKMERYRGYLKYINISNEEEIFNEKKIEKNDKEAIKKIFSNLKLASMYYNKNLFYLLTLKEMNFILKYGTGNDDISAYIDYAILLNMFFNNYKESYEVGIKALNRFENSNKSYVSKALSNFSNMIVLWNKSFDLAIDYAHKAYNSCLNCGESMYTIYCAYSLVGFSFMRGDSLDKIYEKSNKYLEVAKKIEYNQAKLGILLMRQLICNLKGETTHRDSLSNDKYDENIDFEIDSEIGTMGYHTYKLFISYIYGDFKEGKIYLKEAEREGEFYKGTFIYALSKIYASLTMTAIYNNSSKEKQKFYTKKLKNNLKIIKKWSENCPENFLSYYLLLKAEFYRVKNDYEKAERFYYKAMKNATKNGLLLNMSIISEIMGCFYKEEERICVSYIRQAYRLYKRWGATEKLKDLKEKYSKIFLDDEERDEKRLISKPYTAEDMVACAITEVDNQKFDLAAVIKASQAISGEIVLENLLEKLMKILIQNAGAQRGYLILNQNNSLIIEVEGSINELNSMVTKPVKIKEYNNIAKSVINYVARTKQNIVLKDASKENMFIHDAYIVKNNIKSVLCSPIINKGKFMGIIYLENNFATDVFSEQRLSIVNFLSSQAAISIENAYMYKTIKELNAQLEKKVEERTKSLNETMKYEELRTEFFANISHELRTPLNVIFGGHQMLELLIKNNMPMEKGDKIERYLATMKQNCYRLVRLINNLIDITKIDAGYFQVSLKNRNIVDIVEAITLSVVEYIENNGVNLIFDTDVEEKFIACDPDKIERIVLNLLSNALKFTNAGGNILVNMCDKGDKIVISVKDDGIGIPEEKQKTIFERFVQVDKSLSRNREGSGIGLSIVKSLIEMHGGRINLISEWGKGSEFIIELPNRTVEEDRDHSSNHSYLASNKIERIKIEFSDIYS</sequence>
<dbReference type="EMBL" id="JAPQES010000001">
    <property type="protein sequence ID" value="MCY6369107.1"/>
    <property type="molecule type" value="Genomic_DNA"/>
</dbReference>
<dbReference type="InterPro" id="IPR004358">
    <property type="entry name" value="Sig_transdc_His_kin-like_C"/>
</dbReference>
<dbReference type="InterPro" id="IPR027417">
    <property type="entry name" value="P-loop_NTPase"/>
</dbReference>
<evidence type="ECO:0000256" key="4">
    <source>
        <dbReference type="ARBA" id="ARBA00022777"/>
    </source>
</evidence>
<dbReference type="Gene3D" id="3.30.450.40">
    <property type="match status" value="1"/>
</dbReference>
<dbReference type="InterPro" id="IPR036890">
    <property type="entry name" value="HATPase_C_sf"/>
</dbReference>
<dbReference type="InterPro" id="IPR036097">
    <property type="entry name" value="HisK_dim/P_sf"/>
</dbReference>
<evidence type="ECO:0000259" key="7">
    <source>
        <dbReference type="PROSITE" id="PS50109"/>
    </source>
</evidence>
<dbReference type="Gene3D" id="1.10.287.130">
    <property type="match status" value="1"/>
</dbReference>
<dbReference type="Pfam" id="PF02518">
    <property type="entry name" value="HATPase_c"/>
    <property type="match status" value="1"/>
</dbReference>
<evidence type="ECO:0000256" key="2">
    <source>
        <dbReference type="ARBA" id="ARBA00012438"/>
    </source>
</evidence>
<accession>A0ABT4CJ85</accession>
<dbReference type="SUPFAM" id="SSF55781">
    <property type="entry name" value="GAF domain-like"/>
    <property type="match status" value="1"/>
</dbReference>
<dbReference type="Proteomes" id="UP001079657">
    <property type="component" value="Unassembled WGS sequence"/>
</dbReference>
<dbReference type="InterPro" id="IPR003661">
    <property type="entry name" value="HisK_dim/P_dom"/>
</dbReference>
<dbReference type="InterPro" id="IPR003594">
    <property type="entry name" value="HATPase_dom"/>
</dbReference>
<dbReference type="SMART" id="SM00220">
    <property type="entry name" value="S_TKc"/>
    <property type="match status" value="1"/>
</dbReference>
<dbReference type="InterPro" id="IPR041664">
    <property type="entry name" value="AAA_16"/>
</dbReference>
<dbReference type="SUPFAM" id="SSF55874">
    <property type="entry name" value="ATPase domain of HSP90 chaperone/DNA topoisomerase II/histidine kinase"/>
    <property type="match status" value="1"/>
</dbReference>
<dbReference type="InterPro" id="IPR005467">
    <property type="entry name" value="His_kinase_dom"/>
</dbReference>
<dbReference type="SUPFAM" id="SSF52540">
    <property type="entry name" value="P-loop containing nucleoside triphosphate hydrolases"/>
    <property type="match status" value="1"/>
</dbReference>
<dbReference type="InterPro" id="IPR003018">
    <property type="entry name" value="GAF"/>
</dbReference>
<keyword evidence="3" id="KW-0597">Phosphoprotein</keyword>
<dbReference type="InterPro" id="IPR011009">
    <property type="entry name" value="Kinase-like_dom_sf"/>
</dbReference>
<dbReference type="CDD" id="cd16922">
    <property type="entry name" value="HATPase_EvgS-ArcB-TorS-like"/>
    <property type="match status" value="1"/>
</dbReference>
<dbReference type="SUPFAM" id="SSF47384">
    <property type="entry name" value="Homodimeric domain of signal transducing histidine kinase"/>
    <property type="match status" value="1"/>
</dbReference>
<dbReference type="PROSITE" id="PS50011">
    <property type="entry name" value="PROTEIN_KINASE_DOM"/>
    <property type="match status" value="1"/>
</dbReference>
<dbReference type="Pfam" id="PF01590">
    <property type="entry name" value="GAF"/>
    <property type="match status" value="1"/>
</dbReference>
<keyword evidence="9" id="KW-1185">Reference proteome</keyword>
<reference evidence="8" key="1">
    <citation type="submission" date="2022-12" db="EMBL/GenBank/DDBJ databases">
        <authorList>
            <person name="Wang J."/>
        </authorList>
    </citation>
    <scope>NUCLEOTIDE SEQUENCE</scope>
    <source>
        <strain evidence="8">HY-42-06</strain>
    </source>
</reference>
<protein>
    <recommendedName>
        <fullName evidence="2">histidine kinase</fullName>
        <ecNumber evidence="2">2.7.13.3</ecNumber>
    </recommendedName>
</protein>
<dbReference type="CDD" id="cd00082">
    <property type="entry name" value="HisKA"/>
    <property type="match status" value="1"/>
</dbReference>
<dbReference type="InterPro" id="IPR053159">
    <property type="entry name" value="Hybrid_Histidine_Kinase"/>
</dbReference>
<dbReference type="InterPro" id="IPR000719">
    <property type="entry name" value="Prot_kinase_dom"/>
</dbReference>
<dbReference type="Pfam" id="PF00069">
    <property type="entry name" value="Pkinase"/>
    <property type="match status" value="1"/>
</dbReference>
<dbReference type="Gene3D" id="3.40.50.300">
    <property type="entry name" value="P-loop containing nucleotide triphosphate hydrolases"/>
    <property type="match status" value="1"/>
</dbReference>
<dbReference type="SMART" id="SM00388">
    <property type="entry name" value="HisKA"/>
    <property type="match status" value="1"/>
</dbReference>
<dbReference type="Gene3D" id="3.30.565.10">
    <property type="entry name" value="Histidine kinase-like ATPase, C-terminal domain"/>
    <property type="match status" value="1"/>
</dbReference>
<evidence type="ECO:0000313" key="8">
    <source>
        <dbReference type="EMBL" id="MCY6369107.1"/>
    </source>
</evidence>
<dbReference type="Pfam" id="PF13191">
    <property type="entry name" value="AAA_16"/>
    <property type="match status" value="1"/>
</dbReference>
<dbReference type="PRINTS" id="PR00344">
    <property type="entry name" value="BCTRLSENSOR"/>
</dbReference>
<dbReference type="InterPro" id="IPR029016">
    <property type="entry name" value="GAF-like_dom_sf"/>
</dbReference>
<feature type="domain" description="Histidine kinase" evidence="7">
    <location>
        <begin position="1440"/>
        <end position="1663"/>
    </location>
</feature>
<dbReference type="SUPFAM" id="SSF56112">
    <property type="entry name" value="Protein kinase-like (PK-like)"/>
    <property type="match status" value="1"/>
</dbReference>
<dbReference type="PANTHER" id="PTHR43642">
    <property type="entry name" value="HYBRID SIGNAL TRANSDUCTION HISTIDINE KINASE G"/>
    <property type="match status" value="1"/>
</dbReference>
<name>A0ABT4CJ85_9CLOT</name>
<dbReference type="SMART" id="SM00065">
    <property type="entry name" value="GAF"/>
    <property type="match status" value="1"/>
</dbReference>
<evidence type="ECO:0000259" key="6">
    <source>
        <dbReference type="PROSITE" id="PS50011"/>
    </source>
</evidence>
<dbReference type="SMART" id="SM00387">
    <property type="entry name" value="HATPase_c"/>
    <property type="match status" value="1"/>
</dbReference>
<gene>
    <name evidence="8" type="ORF">OXH55_00415</name>
</gene>
<comment type="caution">
    <text evidence="8">The sequence shown here is derived from an EMBL/GenBank/DDBJ whole genome shotgun (WGS) entry which is preliminary data.</text>
</comment>
<feature type="domain" description="Protein kinase" evidence="6">
    <location>
        <begin position="1"/>
        <end position="177"/>
    </location>
</feature>
<keyword evidence="4" id="KW-0418">Kinase</keyword>
<dbReference type="RefSeq" id="WP_268047432.1">
    <property type="nucleotide sequence ID" value="NZ_JAPQES010000001.1"/>
</dbReference>
<dbReference type="Gene3D" id="1.10.510.10">
    <property type="entry name" value="Transferase(Phosphotransferase) domain 1"/>
    <property type="match status" value="1"/>
</dbReference>
<proteinExistence type="predicted"/>
<keyword evidence="5" id="KW-0902">Two-component regulatory system</keyword>
<evidence type="ECO:0000256" key="3">
    <source>
        <dbReference type="ARBA" id="ARBA00022553"/>
    </source>
</evidence>
<dbReference type="PROSITE" id="PS50109">
    <property type="entry name" value="HIS_KIN"/>
    <property type="match status" value="1"/>
</dbReference>
<dbReference type="Pfam" id="PF00512">
    <property type="entry name" value="HisKA"/>
    <property type="match status" value="1"/>
</dbReference>
<keyword evidence="4" id="KW-0808">Transferase</keyword>
<evidence type="ECO:0000256" key="5">
    <source>
        <dbReference type="ARBA" id="ARBA00023012"/>
    </source>
</evidence>
<comment type="catalytic activity">
    <reaction evidence="1">
        <text>ATP + protein L-histidine = ADP + protein N-phospho-L-histidine.</text>
        <dbReference type="EC" id="2.7.13.3"/>
    </reaction>
</comment>
<dbReference type="PANTHER" id="PTHR43642:SF1">
    <property type="entry name" value="HYBRID SIGNAL TRANSDUCTION HISTIDINE KINASE G"/>
    <property type="match status" value="1"/>
</dbReference>